<protein>
    <recommendedName>
        <fullName evidence="5">Transmembrane protein</fullName>
    </recommendedName>
</protein>
<comment type="caution">
    <text evidence="3">The sequence shown here is derived from an EMBL/GenBank/DDBJ whole genome shotgun (WGS) entry which is preliminary data.</text>
</comment>
<keyword evidence="2" id="KW-0472">Membrane</keyword>
<feature type="non-terminal residue" evidence="3">
    <location>
        <position position="114"/>
    </location>
</feature>
<organism evidence="3 4">
    <name type="scientific">Cystoisospora suis</name>
    <dbReference type="NCBI Taxonomy" id="483139"/>
    <lineage>
        <taxon>Eukaryota</taxon>
        <taxon>Sar</taxon>
        <taxon>Alveolata</taxon>
        <taxon>Apicomplexa</taxon>
        <taxon>Conoidasida</taxon>
        <taxon>Coccidia</taxon>
        <taxon>Eucoccidiorida</taxon>
        <taxon>Eimeriorina</taxon>
        <taxon>Sarcocystidae</taxon>
        <taxon>Cystoisospora</taxon>
    </lineage>
</organism>
<dbReference type="VEuPathDB" id="ToxoDB:CSUI_004126"/>
<evidence type="ECO:0000313" key="4">
    <source>
        <dbReference type="Proteomes" id="UP000221165"/>
    </source>
</evidence>
<dbReference type="Proteomes" id="UP000221165">
    <property type="component" value="Unassembled WGS sequence"/>
</dbReference>
<feature type="transmembrane region" description="Helical" evidence="2">
    <location>
        <begin position="68"/>
        <end position="90"/>
    </location>
</feature>
<gene>
    <name evidence="3" type="ORF">CSUI_004126</name>
</gene>
<dbReference type="AlphaFoldDB" id="A0A2C6KYC9"/>
<reference evidence="3 4" key="1">
    <citation type="journal article" date="2017" name="Int. J. Parasitol.">
        <title>The genome of the protozoan parasite Cystoisospora suis and a reverse vaccinology approach to identify vaccine candidates.</title>
        <authorList>
            <person name="Palmieri N."/>
            <person name="Shrestha A."/>
            <person name="Ruttkowski B."/>
            <person name="Beck T."/>
            <person name="Vogl C."/>
            <person name="Tomley F."/>
            <person name="Blake D.P."/>
            <person name="Joachim A."/>
        </authorList>
    </citation>
    <scope>NUCLEOTIDE SEQUENCE [LARGE SCALE GENOMIC DNA]</scope>
    <source>
        <strain evidence="3 4">Wien I</strain>
    </source>
</reference>
<feature type="region of interest" description="Disordered" evidence="1">
    <location>
        <begin position="1"/>
        <end position="60"/>
    </location>
</feature>
<evidence type="ECO:0000256" key="1">
    <source>
        <dbReference type="SAM" id="MobiDB-lite"/>
    </source>
</evidence>
<keyword evidence="4" id="KW-1185">Reference proteome</keyword>
<sequence>MEAVTAAPPAMVESAKSPGKPRPTMGTRRPERVSEEPSFAAANFADRARSGRRRRRQPAETVAGFRSVVGLLALAVGFAVAVSSLHRLVWCLQGVSRQKRSMGRSPGVFSRRLV</sequence>
<keyword evidence="2" id="KW-1133">Transmembrane helix</keyword>
<evidence type="ECO:0000256" key="2">
    <source>
        <dbReference type="SAM" id="Phobius"/>
    </source>
</evidence>
<proteinExistence type="predicted"/>
<keyword evidence="2" id="KW-0812">Transmembrane</keyword>
<name>A0A2C6KYC9_9APIC</name>
<evidence type="ECO:0008006" key="5">
    <source>
        <dbReference type="Google" id="ProtNLM"/>
    </source>
</evidence>
<accession>A0A2C6KYC9</accession>
<evidence type="ECO:0000313" key="3">
    <source>
        <dbReference type="EMBL" id="PHJ22027.1"/>
    </source>
</evidence>
<dbReference type="EMBL" id="MIGC01001874">
    <property type="protein sequence ID" value="PHJ22027.1"/>
    <property type="molecule type" value="Genomic_DNA"/>
</dbReference>
<dbReference type="RefSeq" id="XP_067923704.1">
    <property type="nucleotide sequence ID" value="XM_068064321.1"/>
</dbReference>
<dbReference type="GeneID" id="94427532"/>